<dbReference type="Pfam" id="PF01205">
    <property type="entry name" value="Impact_N"/>
    <property type="match status" value="1"/>
</dbReference>
<dbReference type="SUPFAM" id="SSF54211">
    <property type="entry name" value="Ribosomal protein S5 domain 2-like"/>
    <property type="match status" value="1"/>
</dbReference>
<dbReference type="Proteomes" id="UP000267096">
    <property type="component" value="Unassembled WGS sequence"/>
</dbReference>
<dbReference type="InterPro" id="IPR036956">
    <property type="entry name" value="Impact_N_sf"/>
</dbReference>
<keyword evidence="3" id="KW-0963">Cytoplasm</keyword>
<dbReference type="InterPro" id="IPR016135">
    <property type="entry name" value="UBQ-conjugating_enzyme/RWD"/>
</dbReference>
<evidence type="ECO:0000256" key="6">
    <source>
        <dbReference type="ARBA" id="ARBA00023016"/>
    </source>
</evidence>
<dbReference type="Pfam" id="PF05773">
    <property type="entry name" value="RWD"/>
    <property type="match status" value="1"/>
</dbReference>
<evidence type="ECO:0000259" key="7">
    <source>
        <dbReference type="PROSITE" id="PS50908"/>
    </source>
</evidence>
<comment type="similarity">
    <text evidence="2">Belongs to the IMPACT family.</text>
</comment>
<evidence type="ECO:0000313" key="9">
    <source>
        <dbReference type="Proteomes" id="UP000267096"/>
    </source>
</evidence>
<reference evidence="8 9" key="2">
    <citation type="submission" date="2018-11" db="EMBL/GenBank/DDBJ databases">
        <authorList>
            <consortium name="Pathogen Informatics"/>
        </authorList>
    </citation>
    <scope>NUCLEOTIDE SEQUENCE [LARGE SCALE GENOMIC DNA]</scope>
</reference>
<keyword evidence="5" id="KW-0810">Translation regulation</keyword>
<evidence type="ECO:0000313" key="10">
    <source>
        <dbReference type="WBParaSite" id="ASIM_0001700201-mRNA-1"/>
    </source>
</evidence>
<accession>A0A0M3K7R1</accession>
<keyword evidence="9" id="KW-1185">Reference proteome</keyword>
<dbReference type="PANTHER" id="PTHR16301:SF25">
    <property type="entry name" value="PROTEIN IMPACT"/>
    <property type="match status" value="1"/>
</dbReference>
<dbReference type="GO" id="GO:0005737">
    <property type="term" value="C:cytoplasm"/>
    <property type="evidence" value="ECO:0007669"/>
    <property type="project" value="UniProtKB-SubCell"/>
</dbReference>
<dbReference type="InterPro" id="IPR001498">
    <property type="entry name" value="Impact_N"/>
</dbReference>
<dbReference type="PANTHER" id="PTHR16301">
    <property type="entry name" value="IMPACT-RELATED"/>
    <property type="match status" value="1"/>
</dbReference>
<evidence type="ECO:0000313" key="8">
    <source>
        <dbReference type="EMBL" id="VDK57714.1"/>
    </source>
</evidence>
<evidence type="ECO:0000256" key="5">
    <source>
        <dbReference type="ARBA" id="ARBA00022845"/>
    </source>
</evidence>
<feature type="domain" description="RWD" evidence="7">
    <location>
        <begin position="9"/>
        <end position="102"/>
    </location>
</feature>
<proteinExistence type="inferred from homology"/>
<organism evidence="10">
    <name type="scientific">Anisakis simplex</name>
    <name type="common">Herring worm</name>
    <dbReference type="NCBI Taxonomy" id="6269"/>
    <lineage>
        <taxon>Eukaryota</taxon>
        <taxon>Metazoa</taxon>
        <taxon>Ecdysozoa</taxon>
        <taxon>Nematoda</taxon>
        <taxon>Chromadorea</taxon>
        <taxon>Rhabditida</taxon>
        <taxon>Spirurina</taxon>
        <taxon>Ascaridomorpha</taxon>
        <taxon>Ascaridoidea</taxon>
        <taxon>Anisakidae</taxon>
        <taxon>Anisakis</taxon>
        <taxon>Anisakis simplex complex</taxon>
    </lineage>
</organism>
<dbReference type="InterPro" id="IPR006575">
    <property type="entry name" value="RWD_dom"/>
</dbReference>
<evidence type="ECO:0000256" key="3">
    <source>
        <dbReference type="ARBA" id="ARBA00022490"/>
    </source>
</evidence>
<evidence type="ECO:0000256" key="4">
    <source>
        <dbReference type="ARBA" id="ARBA00022491"/>
    </source>
</evidence>
<sequence length="265" mass="29734">MGDKEAQQEELQSIDAIFGDLVHLESTSRINVQFADDIQLTIDLPPDYPSRSPPSFELSGPRLKAYERTELSNKLQEIYVNSIGQPVLYDWIECVNSHVLEKTEGPEPADSSIEELPSSSGEVSFPDIMVPKIISGDILTDRKSTFQAHLAVINSENEKGNLLQAMLVLNRLKENSKIARATHNMYAWRTQEETGGHIINRHDCEDDGEHGAGSKLLHLLELMKATNVMVIVSRWYGGIHLGPDRFRHICNSAREILSQNGFSNR</sequence>
<dbReference type="EMBL" id="UYRR01033067">
    <property type="protein sequence ID" value="VDK57714.1"/>
    <property type="molecule type" value="Genomic_DNA"/>
</dbReference>
<evidence type="ECO:0000256" key="2">
    <source>
        <dbReference type="ARBA" id="ARBA00007665"/>
    </source>
</evidence>
<dbReference type="Gene3D" id="3.30.230.30">
    <property type="entry name" value="Impact, N-terminal domain"/>
    <property type="match status" value="1"/>
</dbReference>
<keyword evidence="6" id="KW-0346">Stress response</keyword>
<dbReference type="PROSITE" id="PS50908">
    <property type="entry name" value="RWD"/>
    <property type="match status" value="1"/>
</dbReference>
<dbReference type="SUPFAM" id="SSF54495">
    <property type="entry name" value="UBC-like"/>
    <property type="match status" value="1"/>
</dbReference>
<gene>
    <name evidence="8" type="ORF">ASIM_LOCUS16409</name>
</gene>
<dbReference type="InterPro" id="IPR023582">
    <property type="entry name" value="Impact"/>
</dbReference>
<dbReference type="InterPro" id="IPR020568">
    <property type="entry name" value="Ribosomal_Su5_D2-typ_SF"/>
</dbReference>
<evidence type="ECO:0000256" key="1">
    <source>
        <dbReference type="ARBA" id="ARBA00004496"/>
    </source>
</evidence>
<dbReference type="OrthoDB" id="69641at2759"/>
<keyword evidence="4" id="KW-0678">Repressor</keyword>
<dbReference type="CDD" id="cd23821">
    <property type="entry name" value="RWD_IMPACT"/>
    <property type="match status" value="1"/>
</dbReference>
<comment type="subcellular location">
    <subcellularLocation>
        <location evidence="1">Cytoplasm</location>
    </subcellularLocation>
</comment>
<dbReference type="AlphaFoldDB" id="A0A0M3K7R1"/>
<dbReference type="WBParaSite" id="ASIM_0001700201-mRNA-1">
    <property type="protein sequence ID" value="ASIM_0001700201-mRNA-1"/>
    <property type="gene ID" value="ASIM_0001700201"/>
</dbReference>
<reference evidence="10" key="1">
    <citation type="submission" date="2017-02" db="UniProtKB">
        <authorList>
            <consortium name="WormBaseParasite"/>
        </authorList>
    </citation>
    <scope>IDENTIFICATION</scope>
</reference>
<protein>
    <submittedName>
        <fullName evidence="10">Protein IMPACT homolog (inferred by orthology to a C. elegans protein)</fullName>
    </submittedName>
</protein>
<name>A0A0M3K7R1_ANISI</name>
<dbReference type="GO" id="GO:0006446">
    <property type="term" value="P:regulation of translational initiation"/>
    <property type="evidence" value="ECO:0007669"/>
    <property type="project" value="TreeGrafter"/>
</dbReference>
<dbReference type="GO" id="GO:0140469">
    <property type="term" value="P:GCN2-mediated signaling"/>
    <property type="evidence" value="ECO:0007669"/>
    <property type="project" value="TreeGrafter"/>
</dbReference>
<dbReference type="SMART" id="SM00591">
    <property type="entry name" value="RWD"/>
    <property type="match status" value="1"/>
</dbReference>
<dbReference type="Gene3D" id="3.10.110.10">
    <property type="entry name" value="Ubiquitin Conjugating Enzyme"/>
    <property type="match status" value="1"/>
</dbReference>